<protein>
    <submittedName>
        <fullName evidence="4">Uncharacterized protein</fullName>
    </submittedName>
</protein>
<feature type="coiled-coil region" evidence="1">
    <location>
        <begin position="73"/>
        <end position="100"/>
    </location>
</feature>
<proteinExistence type="predicted"/>
<sequence>RMLRLVILSCFITICGSQKWTKVAMQRDTCSNLTQVLDNWKFAILSQVKDMLINDHNIFLPEYSRIQPLSDALGDLYTQFNKLKEELKGLTANVDKVETLVDEISHGRPLPGRPLQRVPPGAGQRSALRTQMRGPVRPVPAAQLRRARRRGAH</sequence>
<keyword evidence="3" id="KW-0732">Signal</keyword>
<dbReference type="PANTHER" id="PTHR41693">
    <property type="entry name" value="HEME-BINDING PROTEIN 1"/>
    <property type="match status" value="1"/>
</dbReference>
<evidence type="ECO:0000256" key="2">
    <source>
        <dbReference type="SAM" id="MobiDB-lite"/>
    </source>
</evidence>
<feature type="chain" id="PRO_5034774853" evidence="3">
    <location>
        <begin position="18"/>
        <end position="153"/>
    </location>
</feature>
<evidence type="ECO:0000313" key="4">
    <source>
        <dbReference type="Ensembl" id="ENSNMLP00000014836.1"/>
    </source>
</evidence>
<reference evidence="4" key="2">
    <citation type="submission" date="2025-09" db="UniProtKB">
        <authorList>
            <consortium name="Ensembl"/>
        </authorList>
    </citation>
    <scope>IDENTIFICATION</scope>
</reference>
<feature type="region of interest" description="Disordered" evidence="2">
    <location>
        <begin position="108"/>
        <end position="153"/>
    </location>
</feature>
<dbReference type="AlphaFoldDB" id="A0A8C6WL29"/>
<evidence type="ECO:0000256" key="1">
    <source>
        <dbReference type="SAM" id="Coils"/>
    </source>
</evidence>
<feature type="compositionally biased region" description="Low complexity" evidence="2">
    <location>
        <begin position="135"/>
        <end position="144"/>
    </location>
</feature>
<feature type="signal peptide" evidence="3">
    <location>
        <begin position="1"/>
        <end position="17"/>
    </location>
</feature>
<evidence type="ECO:0000313" key="5">
    <source>
        <dbReference type="Proteomes" id="UP000694523"/>
    </source>
</evidence>
<keyword evidence="5" id="KW-1185">Reference proteome</keyword>
<name>A0A8C6WL29_9GOBI</name>
<reference evidence="4" key="1">
    <citation type="submission" date="2025-08" db="UniProtKB">
        <authorList>
            <consortium name="Ensembl"/>
        </authorList>
    </citation>
    <scope>IDENTIFICATION</scope>
</reference>
<dbReference type="PANTHER" id="PTHR41693:SF2">
    <property type="entry name" value="BIOGENESIS OF LYSOSOME-RELATED ORGANELLES COMPLEX 1 SUBUNIT 2"/>
    <property type="match status" value="1"/>
</dbReference>
<evidence type="ECO:0000256" key="3">
    <source>
        <dbReference type="SAM" id="SignalP"/>
    </source>
</evidence>
<organism evidence="4 5">
    <name type="scientific">Neogobius melanostomus</name>
    <name type="common">round goby</name>
    <dbReference type="NCBI Taxonomy" id="47308"/>
    <lineage>
        <taxon>Eukaryota</taxon>
        <taxon>Metazoa</taxon>
        <taxon>Chordata</taxon>
        <taxon>Craniata</taxon>
        <taxon>Vertebrata</taxon>
        <taxon>Euteleostomi</taxon>
        <taxon>Actinopterygii</taxon>
        <taxon>Neopterygii</taxon>
        <taxon>Teleostei</taxon>
        <taxon>Neoteleostei</taxon>
        <taxon>Acanthomorphata</taxon>
        <taxon>Gobiaria</taxon>
        <taxon>Gobiiformes</taxon>
        <taxon>Gobioidei</taxon>
        <taxon>Gobiidae</taxon>
        <taxon>Benthophilinae</taxon>
        <taxon>Neogobiini</taxon>
        <taxon>Neogobius</taxon>
    </lineage>
</organism>
<dbReference type="Proteomes" id="UP000694523">
    <property type="component" value="Unplaced"/>
</dbReference>
<dbReference type="Ensembl" id="ENSNMLT00000016675.1">
    <property type="protein sequence ID" value="ENSNMLP00000014836.1"/>
    <property type="gene ID" value="ENSNMLG00000009872.1"/>
</dbReference>
<accession>A0A8C6WL29</accession>
<keyword evidence="1" id="KW-0175">Coiled coil</keyword>